<dbReference type="eggNOG" id="COG1238">
    <property type="taxonomic scope" value="Bacteria"/>
</dbReference>
<feature type="transmembrane region" description="Helical" evidence="1">
    <location>
        <begin position="46"/>
        <end position="69"/>
    </location>
</feature>
<dbReference type="InterPro" id="IPR051311">
    <property type="entry name" value="DedA_domain"/>
</dbReference>
<accession>A0A067WCC7</accession>
<feature type="transmembrane region" description="Helical" evidence="1">
    <location>
        <begin position="199"/>
        <end position="221"/>
    </location>
</feature>
<comment type="caution">
    <text evidence="2">The sequence shown here is derived from an EMBL/GenBank/DDBJ whole genome shotgun (WGS) entry which is preliminary data.</text>
</comment>
<dbReference type="EMBL" id="AHPL01000001">
    <property type="protein sequence ID" value="KEC56576.1"/>
    <property type="molecule type" value="Genomic_DNA"/>
</dbReference>
<dbReference type="AlphaFoldDB" id="A0A067WCC7"/>
<keyword evidence="1" id="KW-0472">Membrane</keyword>
<evidence type="ECO:0008006" key="4">
    <source>
        <dbReference type="Google" id="ProtNLM"/>
    </source>
</evidence>
<evidence type="ECO:0000256" key="1">
    <source>
        <dbReference type="SAM" id="Phobius"/>
    </source>
</evidence>
<dbReference type="Proteomes" id="UP000027015">
    <property type="component" value="Unassembled WGS sequence"/>
</dbReference>
<dbReference type="PATRIC" id="fig|1134510.3.peg.106"/>
<dbReference type="PANTHER" id="PTHR42709">
    <property type="entry name" value="ALKALINE PHOSPHATASE LIKE PROTEIN"/>
    <property type="match status" value="1"/>
</dbReference>
<feature type="transmembrane region" description="Helical" evidence="1">
    <location>
        <begin position="81"/>
        <end position="104"/>
    </location>
</feature>
<name>A0A067WCC7_9HYPH</name>
<dbReference type="GO" id="GO:0005886">
    <property type="term" value="C:plasma membrane"/>
    <property type="evidence" value="ECO:0007669"/>
    <property type="project" value="TreeGrafter"/>
</dbReference>
<dbReference type="STRING" id="1134510.O9A_00070"/>
<organism evidence="2 3">
    <name type="scientific">Bartonella koehlerae C-29</name>
    <dbReference type="NCBI Taxonomy" id="1134510"/>
    <lineage>
        <taxon>Bacteria</taxon>
        <taxon>Pseudomonadati</taxon>
        <taxon>Pseudomonadota</taxon>
        <taxon>Alphaproteobacteria</taxon>
        <taxon>Hyphomicrobiales</taxon>
        <taxon>Bartonellaceae</taxon>
        <taxon>Bartonella</taxon>
    </lineage>
</organism>
<reference evidence="2 3" key="1">
    <citation type="submission" date="2012-04" db="EMBL/GenBank/DDBJ databases">
        <title>The Genome Sequence of Bartonella koehlerae C-29.</title>
        <authorList>
            <consortium name="The Broad Institute Genome Sequencing Platform"/>
            <consortium name="The Broad Institute Genome Sequencing Center for Infectious Disease"/>
            <person name="Feldgarden M."/>
            <person name="Kirby J."/>
            <person name="Kosoy M."/>
            <person name="Birtles R."/>
            <person name="Probert W.S."/>
            <person name="Chiaraviglio L."/>
            <person name="Walker B."/>
            <person name="Young S.K."/>
            <person name="Zeng Q."/>
            <person name="Gargeya S."/>
            <person name="Fitzgerald M."/>
            <person name="Haas B."/>
            <person name="Abouelleil A."/>
            <person name="Alvarado L."/>
            <person name="Arachchi H.M."/>
            <person name="Berlin A.M."/>
            <person name="Chapman S.B."/>
            <person name="Goldberg J."/>
            <person name="Griggs A."/>
            <person name="Gujja S."/>
            <person name="Hansen M."/>
            <person name="Howarth C."/>
            <person name="Imamovic A."/>
            <person name="Larimer J."/>
            <person name="McCowen C."/>
            <person name="Montmayeur A."/>
            <person name="Murphy C."/>
            <person name="Neiman D."/>
            <person name="Pearson M."/>
            <person name="Priest M."/>
            <person name="Roberts A."/>
            <person name="Saif S."/>
            <person name="Shea T."/>
            <person name="Sisk P."/>
            <person name="Sykes S."/>
            <person name="Wortman J."/>
            <person name="Nusbaum C."/>
            <person name="Birren B."/>
        </authorList>
    </citation>
    <scope>NUCLEOTIDE SEQUENCE [LARGE SCALE GENOMIC DNA]</scope>
    <source>
        <strain evidence="2 3">C-29</strain>
    </source>
</reference>
<keyword evidence="1" id="KW-1133">Transmembrane helix</keyword>
<dbReference type="HOGENOM" id="CLU_098634_1_0_5"/>
<proteinExistence type="predicted"/>
<feature type="transmembrane region" description="Helical" evidence="1">
    <location>
        <begin position="150"/>
        <end position="179"/>
    </location>
</feature>
<sequence>MIPFASWVYGVQFVKSLPLKLMKDLMILNKLKFWTISLANRHTASYWLGFIAFIESSVFPIPVDVLYLPMALVYPKKAYRYAFIATVCSVLGGVSGWFIGHFAYDTLAKPILEFYGKVESFQALKSSATLKFLIILLITSGFLHLPPIKIITLLAGVMGVHLGLFILTCIFARGARFYLLAWLVKRFGRQVMHFLARHFKWIVLIGCVTLFLIYGILIAFVNKHLLF</sequence>
<evidence type="ECO:0000313" key="3">
    <source>
        <dbReference type="Proteomes" id="UP000027015"/>
    </source>
</evidence>
<evidence type="ECO:0000313" key="2">
    <source>
        <dbReference type="EMBL" id="KEC56576.1"/>
    </source>
</evidence>
<gene>
    <name evidence="2" type="ORF">O9A_00070</name>
</gene>
<protein>
    <recommendedName>
        <fullName evidence="4">DedA family protein</fullName>
    </recommendedName>
</protein>
<keyword evidence="3" id="KW-1185">Reference proteome</keyword>
<feature type="transmembrane region" description="Helical" evidence="1">
    <location>
        <begin position="124"/>
        <end position="143"/>
    </location>
</feature>
<keyword evidence="1" id="KW-0812">Transmembrane</keyword>
<dbReference type="PANTHER" id="PTHR42709:SF11">
    <property type="entry name" value="DEDA FAMILY PROTEIN"/>
    <property type="match status" value="1"/>
</dbReference>